<dbReference type="GO" id="GO:0070814">
    <property type="term" value="P:hydrogen sulfide biosynthetic process"/>
    <property type="evidence" value="ECO:0007669"/>
    <property type="project" value="UniProtKB-UniRule"/>
</dbReference>
<dbReference type="PANTHER" id="PTHR46509">
    <property type="entry name" value="PHOSPHOADENOSINE PHOSPHOSULFATE REDUCTASE"/>
    <property type="match status" value="1"/>
</dbReference>
<dbReference type="GO" id="GO:0046872">
    <property type="term" value="F:metal ion binding"/>
    <property type="evidence" value="ECO:0007669"/>
    <property type="project" value="UniProtKB-KW"/>
</dbReference>
<feature type="active site" description="Nucleophile; cysteine thiosulfonate intermediate" evidence="4">
    <location>
        <position position="209"/>
    </location>
</feature>
<sequence>MEIAEIKQKLESYKAEGKTLFSTSSFQTHSLVMLHILSRIDNTIPIYFLNTGYHFPETVAFKDRIAEEFGLNVVETKSTMPRYMQKDHAGRLLFTSDPDHCCYINKTAPTGELLKTYDVWINGVRGDQSATRRAMDVEQEAPHNTIRFHPMLDWNMKKIFAYIREHNLPRHPLDAKGYLSIGCEPCTRRLDPEMQEREARWFGLNKVECGLHTDLVKK</sequence>
<evidence type="ECO:0000256" key="2">
    <source>
        <dbReference type="ARBA" id="ARBA00023002"/>
    </source>
</evidence>
<name>A0A3D9L5E2_MARFU</name>
<dbReference type="InterPro" id="IPR014729">
    <property type="entry name" value="Rossmann-like_a/b/a_fold"/>
</dbReference>
<reference evidence="6 7" key="1">
    <citation type="submission" date="2018-07" db="EMBL/GenBank/DDBJ databases">
        <title>Genomic Encyclopedia of Type Strains, Phase IV (KMG-IV): sequencing the most valuable type-strain genomes for metagenomic binning, comparative biology and taxonomic classification.</title>
        <authorList>
            <person name="Goeker M."/>
        </authorList>
    </citation>
    <scope>NUCLEOTIDE SEQUENCE [LARGE SCALE GENOMIC DNA]</scope>
    <source>
        <strain evidence="6 7">DSM 4134</strain>
    </source>
</reference>
<evidence type="ECO:0000313" key="6">
    <source>
        <dbReference type="EMBL" id="REE01255.1"/>
    </source>
</evidence>
<dbReference type="HAMAP" id="MF_00063">
    <property type="entry name" value="CysH"/>
    <property type="match status" value="1"/>
</dbReference>
<comment type="cofactor">
    <cofactor evidence="4">
        <name>[4Fe-4S] cluster</name>
        <dbReference type="ChEBI" id="CHEBI:49883"/>
    </cofactor>
    <text evidence="4">Binds 1 [4Fe-4S] cluster per subunit.</text>
</comment>
<feature type="binding site" evidence="4">
    <location>
        <position position="101"/>
    </location>
    <ligand>
        <name>[4Fe-4S] cluster</name>
        <dbReference type="ChEBI" id="CHEBI:49883"/>
    </ligand>
</feature>
<dbReference type="EMBL" id="QREG01000004">
    <property type="protein sequence ID" value="REE01255.1"/>
    <property type="molecule type" value="Genomic_DNA"/>
</dbReference>
<evidence type="ECO:0000256" key="3">
    <source>
        <dbReference type="ARBA" id="ARBA00024327"/>
    </source>
</evidence>
<dbReference type="GO" id="GO:0019379">
    <property type="term" value="P:sulfate assimilation, phosphoadenylyl sulfate reduction by phosphoadenylyl-sulfate reductase (thioredoxin)"/>
    <property type="evidence" value="ECO:0007669"/>
    <property type="project" value="UniProtKB-UniRule"/>
</dbReference>
<dbReference type="Gene3D" id="3.40.50.620">
    <property type="entry name" value="HUPs"/>
    <property type="match status" value="1"/>
</dbReference>
<protein>
    <recommendedName>
        <fullName evidence="4">Adenosine 5'-phosphosulfate reductase</fullName>
        <shortName evidence="4">APS reductase</shortName>
        <ecNumber evidence="4">1.8.4.10</ecNumber>
    </recommendedName>
    <alternativeName>
        <fullName evidence="4">5'-adenylylsulfate reductase</fullName>
    </alternativeName>
    <alternativeName>
        <fullName evidence="4">Thioredoxin-dependent 5'-adenylylsulfate reductase</fullName>
    </alternativeName>
</protein>
<dbReference type="PIRSF" id="PIRSF000857">
    <property type="entry name" value="PAPS_reductase"/>
    <property type="match status" value="1"/>
</dbReference>
<keyword evidence="2 4" id="KW-0560">Oxidoreductase</keyword>
<dbReference type="PANTHER" id="PTHR46509:SF1">
    <property type="entry name" value="PHOSPHOADENOSINE PHOSPHOSULFATE REDUCTASE"/>
    <property type="match status" value="1"/>
</dbReference>
<dbReference type="NCBIfam" id="TIGR00434">
    <property type="entry name" value="cysH"/>
    <property type="match status" value="1"/>
</dbReference>
<comment type="pathway">
    <text evidence="3 4">Sulfur metabolism; hydrogen sulfide biosynthesis; sulfite from sulfate.</text>
</comment>
<feature type="domain" description="Phosphoadenosine phosphosulphate reductase" evidence="5">
    <location>
        <begin position="21"/>
        <end position="188"/>
    </location>
</feature>
<dbReference type="RefSeq" id="WP_115867328.1">
    <property type="nucleotide sequence ID" value="NZ_QREG01000004.1"/>
</dbReference>
<dbReference type="InterPro" id="IPR002500">
    <property type="entry name" value="PAPS_reduct_dom"/>
</dbReference>
<comment type="caution">
    <text evidence="6">The sequence shown here is derived from an EMBL/GenBank/DDBJ whole genome shotgun (WGS) entry which is preliminary data.</text>
</comment>
<feature type="binding site" evidence="4">
    <location>
        <position position="102"/>
    </location>
    <ligand>
        <name>[4Fe-4S] cluster</name>
        <dbReference type="ChEBI" id="CHEBI:49883"/>
    </ligand>
</feature>
<dbReference type="EC" id="1.8.4.10" evidence="4"/>
<feature type="binding site" evidence="4">
    <location>
        <position position="183"/>
    </location>
    <ligand>
        <name>[4Fe-4S] cluster</name>
        <dbReference type="ChEBI" id="CHEBI:49883"/>
    </ligand>
</feature>
<comment type="catalytic activity">
    <reaction evidence="4">
        <text>[thioredoxin]-disulfide + sulfite + AMP + 2 H(+) = adenosine 5'-phosphosulfate + [thioredoxin]-dithiol</text>
        <dbReference type="Rhea" id="RHEA:21976"/>
        <dbReference type="Rhea" id="RHEA-COMP:10698"/>
        <dbReference type="Rhea" id="RHEA-COMP:10700"/>
        <dbReference type="ChEBI" id="CHEBI:15378"/>
        <dbReference type="ChEBI" id="CHEBI:17359"/>
        <dbReference type="ChEBI" id="CHEBI:29950"/>
        <dbReference type="ChEBI" id="CHEBI:50058"/>
        <dbReference type="ChEBI" id="CHEBI:58243"/>
        <dbReference type="ChEBI" id="CHEBI:456215"/>
        <dbReference type="EC" id="1.8.4.10"/>
    </reaction>
</comment>
<comment type="subcellular location">
    <subcellularLocation>
        <location evidence="4">Cytoplasm</location>
    </subcellularLocation>
</comment>
<dbReference type="GO" id="GO:0051539">
    <property type="term" value="F:4 iron, 4 sulfur cluster binding"/>
    <property type="evidence" value="ECO:0007669"/>
    <property type="project" value="UniProtKB-UniRule"/>
</dbReference>
<keyword evidence="4" id="KW-0408">Iron</keyword>
<keyword evidence="4" id="KW-0411">Iron-sulfur</keyword>
<keyword evidence="4" id="KW-0963">Cytoplasm</keyword>
<feature type="binding site" evidence="4">
    <location>
        <position position="186"/>
    </location>
    <ligand>
        <name>[4Fe-4S] cluster</name>
        <dbReference type="ChEBI" id="CHEBI:49883"/>
    </ligand>
</feature>
<proteinExistence type="inferred from homology"/>
<gene>
    <name evidence="4" type="primary">cysH</name>
    <name evidence="6" type="ORF">C7460_104275</name>
</gene>
<keyword evidence="7" id="KW-1185">Reference proteome</keyword>
<dbReference type="GO" id="GO:0004604">
    <property type="term" value="F:phosphoadenylyl-sulfate reductase (thioredoxin) activity"/>
    <property type="evidence" value="ECO:0007669"/>
    <property type="project" value="UniProtKB-UniRule"/>
</dbReference>
<comment type="similarity">
    <text evidence="1 4">Belongs to the PAPS reductase family. CysH subfamily.</text>
</comment>
<dbReference type="Pfam" id="PF01507">
    <property type="entry name" value="PAPS_reduct"/>
    <property type="match status" value="1"/>
</dbReference>
<keyword evidence="4" id="KW-0479">Metal-binding</keyword>
<evidence type="ECO:0000313" key="7">
    <source>
        <dbReference type="Proteomes" id="UP000256779"/>
    </source>
</evidence>
<evidence type="ECO:0000256" key="4">
    <source>
        <dbReference type="HAMAP-Rule" id="MF_00063"/>
    </source>
</evidence>
<organism evidence="6 7">
    <name type="scientific">Marinoscillum furvescens DSM 4134</name>
    <dbReference type="NCBI Taxonomy" id="1122208"/>
    <lineage>
        <taxon>Bacteria</taxon>
        <taxon>Pseudomonadati</taxon>
        <taxon>Bacteroidota</taxon>
        <taxon>Cytophagia</taxon>
        <taxon>Cytophagales</taxon>
        <taxon>Reichenbachiellaceae</taxon>
        <taxon>Marinoscillum</taxon>
    </lineage>
</organism>
<dbReference type="GO" id="GO:0043866">
    <property type="term" value="F:adenylyl-sulfate reductase (thioredoxin) activity"/>
    <property type="evidence" value="ECO:0007669"/>
    <property type="project" value="UniProtKB-EC"/>
</dbReference>
<dbReference type="Proteomes" id="UP000256779">
    <property type="component" value="Unassembled WGS sequence"/>
</dbReference>
<accession>A0A3D9L5E2</accession>
<dbReference type="NCBIfam" id="NF002537">
    <property type="entry name" value="PRK02090.1"/>
    <property type="match status" value="1"/>
</dbReference>
<dbReference type="OrthoDB" id="9794018at2"/>
<evidence type="ECO:0000256" key="1">
    <source>
        <dbReference type="ARBA" id="ARBA00009732"/>
    </source>
</evidence>
<dbReference type="InterPro" id="IPR004511">
    <property type="entry name" value="PAPS/APS_Rdtase"/>
</dbReference>
<comment type="function">
    <text evidence="4">Catalyzes the formation of sulfite from adenosine 5'-phosphosulfate (APS) using thioredoxin as an electron donor.</text>
</comment>
<evidence type="ECO:0000259" key="5">
    <source>
        <dbReference type="Pfam" id="PF01507"/>
    </source>
</evidence>
<dbReference type="AlphaFoldDB" id="A0A3D9L5E2"/>
<dbReference type="GO" id="GO:0005737">
    <property type="term" value="C:cytoplasm"/>
    <property type="evidence" value="ECO:0007669"/>
    <property type="project" value="UniProtKB-SubCell"/>
</dbReference>
<dbReference type="SUPFAM" id="SSF52402">
    <property type="entry name" value="Adenine nucleotide alpha hydrolases-like"/>
    <property type="match status" value="1"/>
</dbReference>